<feature type="domain" description="C-type lysozyme inhibitor" evidence="6">
    <location>
        <begin position="115"/>
        <end position="181"/>
    </location>
</feature>
<keyword evidence="4" id="KW-0449">Lipoprotein</keyword>
<keyword evidence="1" id="KW-0732">Signal</keyword>
<dbReference type="PANTHER" id="PTHR37549:SF1">
    <property type="entry name" value="LIPOPROTEIN LPRI"/>
    <property type="match status" value="1"/>
</dbReference>
<comment type="caution">
    <text evidence="7">The sequence shown here is derived from an EMBL/GenBank/DDBJ whole genome shotgun (WGS) entry which is preliminary data.</text>
</comment>
<dbReference type="Pfam" id="PF07007">
    <property type="entry name" value="LprI"/>
    <property type="match status" value="1"/>
</dbReference>
<keyword evidence="2" id="KW-0472">Membrane</keyword>
<evidence type="ECO:0000256" key="4">
    <source>
        <dbReference type="ARBA" id="ARBA00023288"/>
    </source>
</evidence>
<gene>
    <name evidence="7" type="ORF">JQX08_14555</name>
</gene>
<keyword evidence="3" id="KW-0564">Palmitate</keyword>
<evidence type="ECO:0000313" key="8">
    <source>
        <dbReference type="Proteomes" id="UP000717995"/>
    </source>
</evidence>
<name>A0ABS2IFS4_9GAMM</name>
<protein>
    <submittedName>
        <fullName evidence="7">MliC family protein</fullName>
    </submittedName>
</protein>
<accession>A0ABS2IFS4</accession>
<evidence type="ECO:0000256" key="1">
    <source>
        <dbReference type="ARBA" id="ARBA00022729"/>
    </source>
</evidence>
<reference evidence="7 8" key="1">
    <citation type="submission" date="2021-02" db="EMBL/GenBank/DDBJ databases">
        <authorList>
            <person name="Lee D.-H."/>
        </authorList>
    </citation>
    <scope>NUCLEOTIDE SEQUENCE [LARGE SCALE GENOMIC DNA]</scope>
    <source>
        <strain evidence="7 8">UL073</strain>
    </source>
</reference>
<dbReference type="SUPFAM" id="SSF141488">
    <property type="entry name" value="YdhA-like"/>
    <property type="match status" value="1"/>
</dbReference>
<keyword evidence="8" id="KW-1185">Reference proteome</keyword>
<organism evidence="7 8">
    <name type="scientific">Zestomonas insulae</name>
    <dbReference type="NCBI Taxonomy" id="2809017"/>
    <lineage>
        <taxon>Bacteria</taxon>
        <taxon>Pseudomonadati</taxon>
        <taxon>Pseudomonadota</taxon>
        <taxon>Gammaproteobacteria</taxon>
        <taxon>Pseudomonadales</taxon>
        <taxon>Pseudomonadaceae</taxon>
        <taxon>Zestomonas</taxon>
    </lineage>
</organism>
<dbReference type="InterPro" id="IPR052755">
    <property type="entry name" value="Lysozyme_Inhibitor_LprI"/>
</dbReference>
<sequence>MLLTLTFCAAAAQAASGPSFDCAKAQGQVEQQVCSSPELSALDRQMAALYAKAGQQVDAAGLKSLKATQRGWIKGRDDCWKAADVAQCIRYSYQVRLIELQIQSGSVQAPTAVEFVCGDNSKPFSAAFYNQLEPRAVVITYGNDQSIGIAQPAASGSKYASDGMQFWEHQGEARVDWYGTALTCKPRR</sequence>
<dbReference type="EMBL" id="JAFEUP010000004">
    <property type="protein sequence ID" value="MBM7061929.1"/>
    <property type="molecule type" value="Genomic_DNA"/>
</dbReference>
<evidence type="ECO:0000259" key="6">
    <source>
        <dbReference type="Pfam" id="PF09864"/>
    </source>
</evidence>
<dbReference type="Proteomes" id="UP000717995">
    <property type="component" value="Unassembled WGS sequence"/>
</dbReference>
<dbReference type="InterPro" id="IPR036328">
    <property type="entry name" value="MliC_sf"/>
</dbReference>
<proteinExistence type="predicted"/>
<dbReference type="InterPro" id="IPR009739">
    <property type="entry name" value="LprI-like_N"/>
</dbReference>
<dbReference type="PANTHER" id="PTHR37549">
    <property type="entry name" value="LIPOPROTEIN LPRI"/>
    <property type="match status" value="1"/>
</dbReference>
<dbReference type="Pfam" id="PF09864">
    <property type="entry name" value="MliC"/>
    <property type="match status" value="1"/>
</dbReference>
<evidence type="ECO:0000256" key="2">
    <source>
        <dbReference type="ARBA" id="ARBA00023136"/>
    </source>
</evidence>
<dbReference type="Gene3D" id="1.20.1270.180">
    <property type="match status" value="1"/>
</dbReference>
<evidence type="ECO:0000313" key="7">
    <source>
        <dbReference type="EMBL" id="MBM7061929.1"/>
    </source>
</evidence>
<evidence type="ECO:0000259" key="5">
    <source>
        <dbReference type="Pfam" id="PF07007"/>
    </source>
</evidence>
<evidence type="ECO:0000256" key="3">
    <source>
        <dbReference type="ARBA" id="ARBA00023139"/>
    </source>
</evidence>
<feature type="domain" description="Lysozyme inhibitor LprI-like N-terminal" evidence="5">
    <location>
        <begin position="22"/>
        <end position="86"/>
    </location>
</feature>
<dbReference type="InterPro" id="IPR018660">
    <property type="entry name" value="MliC"/>
</dbReference>
<dbReference type="Gene3D" id="2.40.128.200">
    <property type="match status" value="1"/>
</dbReference>